<dbReference type="RefSeq" id="WP_245778788.1">
    <property type="nucleotide sequence ID" value="NZ_FOVF01000004.1"/>
</dbReference>
<evidence type="ECO:0000256" key="1">
    <source>
        <dbReference type="SAM" id="SignalP"/>
    </source>
</evidence>
<feature type="chain" id="PRO_5011538655" description="SH3 domain-containing protein" evidence="1">
    <location>
        <begin position="23"/>
        <end position="486"/>
    </location>
</feature>
<dbReference type="EMBL" id="FOVF01000004">
    <property type="protein sequence ID" value="SFN10289.1"/>
    <property type="molecule type" value="Genomic_DNA"/>
</dbReference>
<organism evidence="2 3">
    <name type="scientific">Dokdonella immobilis</name>
    <dbReference type="NCBI Taxonomy" id="578942"/>
    <lineage>
        <taxon>Bacteria</taxon>
        <taxon>Pseudomonadati</taxon>
        <taxon>Pseudomonadota</taxon>
        <taxon>Gammaproteobacteria</taxon>
        <taxon>Lysobacterales</taxon>
        <taxon>Rhodanobacteraceae</taxon>
        <taxon>Dokdonella</taxon>
    </lineage>
</organism>
<evidence type="ECO:0000313" key="2">
    <source>
        <dbReference type="EMBL" id="SFN10289.1"/>
    </source>
</evidence>
<keyword evidence="1" id="KW-0732">Signal</keyword>
<proteinExistence type="predicted"/>
<accession>A0A1I4WBH4</accession>
<dbReference type="STRING" id="578942.SAMN05216289_104115"/>
<sequence length="486" mass="53967">MIGRGVLFAIAVLLGSASIARAAEIALAIVVEDQSALRAEPRRSATQHAVLWAGDTLEVRGERLEYLQVYDHRRERAGFVRMRDVRRITLDPERAVDLFAVVQFLRESPGDEALGIAYAAAYLRAAPAKAIGADIFDALGTLADHLAQRASSNRNSSRDVTFAAHLEVAAQYGVAIRSFERAGRMQLCYDGEAFRRVLALPASDEQKARAALALTRPECADPDMTPVQRHAFDTWRTDVLDRAPRNDLSDLMKNRLRMRSAAVWASVAFQRSRRGEDPREAAERALAELAAVDTRHLAESDADDYSEAAVRVGASRWAAERAVPSKSDLKLVTEPGDPGQTCLLLVDAKHGPKSPLMRQCTFATVWLNSARVNAQGTALALAVQPLESWRELWVFHRDGNRWRVDIAPPGTDSPDLGYIEFAGWVPGGKKVLAAREILAEDRFVQSFELLDLATLNVDKRADKPDYLSIFYRWQDPEWKSQTVSLR</sequence>
<dbReference type="Proteomes" id="UP000198575">
    <property type="component" value="Unassembled WGS sequence"/>
</dbReference>
<reference evidence="2 3" key="1">
    <citation type="submission" date="2016-10" db="EMBL/GenBank/DDBJ databases">
        <authorList>
            <person name="de Groot N.N."/>
        </authorList>
    </citation>
    <scope>NUCLEOTIDE SEQUENCE [LARGE SCALE GENOMIC DNA]</scope>
    <source>
        <strain evidence="2 3">CGMCC 1.7659</strain>
    </source>
</reference>
<keyword evidence="3" id="KW-1185">Reference proteome</keyword>
<protein>
    <recommendedName>
        <fullName evidence="4">SH3 domain-containing protein</fullName>
    </recommendedName>
</protein>
<evidence type="ECO:0008006" key="4">
    <source>
        <dbReference type="Google" id="ProtNLM"/>
    </source>
</evidence>
<gene>
    <name evidence="2" type="ORF">SAMN05216289_104115</name>
</gene>
<feature type="signal peptide" evidence="1">
    <location>
        <begin position="1"/>
        <end position="22"/>
    </location>
</feature>
<name>A0A1I4WBH4_9GAMM</name>
<dbReference type="AlphaFoldDB" id="A0A1I4WBH4"/>
<evidence type="ECO:0000313" key="3">
    <source>
        <dbReference type="Proteomes" id="UP000198575"/>
    </source>
</evidence>